<dbReference type="Proteomes" id="UP001642409">
    <property type="component" value="Unassembled WGS sequence"/>
</dbReference>
<protein>
    <submittedName>
        <fullName evidence="2">Hypothetical_protein</fullName>
    </submittedName>
</protein>
<dbReference type="EMBL" id="CATOUU010000600">
    <property type="protein sequence ID" value="CAI9935275.1"/>
    <property type="molecule type" value="Genomic_DNA"/>
</dbReference>
<comment type="caution">
    <text evidence="1">The sequence shown here is derived from an EMBL/GenBank/DDBJ whole genome shotgun (WGS) entry which is preliminary data.</text>
</comment>
<proteinExistence type="predicted"/>
<name>A0AA86TZ15_9EUKA</name>
<reference evidence="2 3" key="2">
    <citation type="submission" date="2024-07" db="EMBL/GenBank/DDBJ databases">
        <authorList>
            <person name="Akdeniz Z."/>
        </authorList>
    </citation>
    <scope>NUCLEOTIDE SEQUENCE [LARGE SCALE GENOMIC DNA]</scope>
</reference>
<organism evidence="1">
    <name type="scientific">Hexamita inflata</name>
    <dbReference type="NCBI Taxonomy" id="28002"/>
    <lineage>
        <taxon>Eukaryota</taxon>
        <taxon>Metamonada</taxon>
        <taxon>Diplomonadida</taxon>
        <taxon>Hexamitidae</taxon>
        <taxon>Hexamitinae</taxon>
        <taxon>Hexamita</taxon>
    </lineage>
</organism>
<evidence type="ECO:0000313" key="3">
    <source>
        <dbReference type="Proteomes" id="UP001642409"/>
    </source>
</evidence>
<evidence type="ECO:0000313" key="1">
    <source>
        <dbReference type="EMBL" id="CAI9935275.1"/>
    </source>
</evidence>
<reference evidence="1" key="1">
    <citation type="submission" date="2023-06" db="EMBL/GenBank/DDBJ databases">
        <authorList>
            <person name="Kurt Z."/>
        </authorList>
    </citation>
    <scope>NUCLEOTIDE SEQUENCE</scope>
</reference>
<sequence>MNNDQGDKPKMVTFWCFRHFLQSFLKCVSSQILFLLFGREFPSKLNLKSLLYRQRLSIFYSLSLIVIQSGQSRNDLFKSDHRAFIPPSQVNFQNRCFWPLFPFKQLQSGQALQPSYQKALDQANLFRFLILFGYLKVTSETKSFKGVKILIFPRNLLISSGTRIYNIKCVNARKTSFKTCEFKGFLTQIVASNIFYISSVKNRNYRALIRVVTATRESQLD</sequence>
<evidence type="ECO:0000313" key="2">
    <source>
        <dbReference type="EMBL" id="CAL6097564.1"/>
    </source>
</evidence>
<accession>A0AA86TZ15</accession>
<dbReference type="AlphaFoldDB" id="A0AA86TZ15"/>
<gene>
    <name evidence="1" type="ORF">HINF_LOCUS22920</name>
    <name evidence="2" type="ORF">HINF_LOCUS69114</name>
</gene>
<keyword evidence="3" id="KW-1185">Reference proteome</keyword>
<dbReference type="EMBL" id="CAXDID020000499">
    <property type="protein sequence ID" value="CAL6097564.1"/>
    <property type="molecule type" value="Genomic_DNA"/>
</dbReference>